<accession>A0A9D9IF12</accession>
<evidence type="ECO:0000313" key="1">
    <source>
        <dbReference type="EMBL" id="MBO8470426.1"/>
    </source>
</evidence>
<dbReference type="Proteomes" id="UP000823603">
    <property type="component" value="Unassembled WGS sequence"/>
</dbReference>
<name>A0A9D9IF12_9BACT</name>
<organism evidence="1 2">
    <name type="scientific">Candidatus Cryptobacteroides faecavium</name>
    <dbReference type="NCBI Taxonomy" id="2840762"/>
    <lineage>
        <taxon>Bacteria</taxon>
        <taxon>Pseudomonadati</taxon>
        <taxon>Bacteroidota</taxon>
        <taxon>Bacteroidia</taxon>
        <taxon>Bacteroidales</taxon>
        <taxon>Candidatus Cryptobacteroides</taxon>
    </lineage>
</organism>
<dbReference type="EMBL" id="JADIMB010000018">
    <property type="protein sequence ID" value="MBO8470426.1"/>
    <property type="molecule type" value="Genomic_DNA"/>
</dbReference>
<gene>
    <name evidence="1" type="ORF">IAB82_01365</name>
</gene>
<comment type="caution">
    <text evidence="1">The sequence shown here is derived from an EMBL/GenBank/DDBJ whole genome shotgun (WGS) entry which is preliminary data.</text>
</comment>
<evidence type="ECO:0000313" key="2">
    <source>
        <dbReference type="Proteomes" id="UP000823603"/>
    </source>
</evidence>
<sequence length="278" mass="30491">MRSRLFIIISALLVSLPVLGQKNEIERPKVGEVQVNLLLGQSSFFSQDETGGYDYLLPADGANLGFGDPASGQSADPAMFLNLGDMNSNSVVNMVGVKVGVFVHEHFDVNVMFGMNISLTPKKDFIEGDFDVPDMAIPNQQYILGKTNHVFQLQLGSNYYFFPKNKRILPYVGVVTGFQMARVEATTPFTGEETADGDPVELYKASYKAGQVWAIQEGIVAGIDYSLAPGLILGAEICPAMYQYSLMSLHPSGFGPYRAANHSIKLLTMPRLKLAFRF</sequence>
<dbReference type="AlphaFoldDB" id="A0A9D9IF12"/>
<proteinExistence type="predicted"/>
<dbReference type="InterPro" id="IPR031585">
    <property type="entry name" value="OmpA_OmpF-like"/>
</dbReference>
<reference evidence="1" key="2">
    <citation type="journal article" date="2021" name="PeerJ">
        <title>Extensive microbial diversity within the chicken gut microbiome revealed by metagenomics and culture.</title>
        <authorList>
            <person name="Gilroy R."/>
            <person name="Ravi A."/>
            <person name="Getino M."/>
            <person name="Pursley I."/>
            <person name="Horton D.L."/>
            <person name="Alikhan N.F."/>
            <person name="Baker D."/>
            <person name="Gharbi K."/>
            <person name="Hall N."/>
            <person name="Watson M."/>
            <person name="Adriaenssens E.M."/>
            <person name="Foster-Nyarko E."/>
            <person name="Jarju S."/>
            <person name="Secka A."/>
            <person name="Antonio M."/>
            <person name="Oren A."/>
            <person name="Chaudhuri R.R."/>
            <person name="La Ragione R."/>
            <person name="Hildebrand F."/>
            <person name="Pallen M.J."/>
        </authorList>
    </citation>
    <scope>NUCLEOTIDE SEQUENCE</scope>
    <source>
        <strain evidence="1">B2-22910</strain>
    </source>
</reference>
<reference evidence="1" key="1">
    <citation type="submission" date="2020-10" db="EMBL/GenBank/DDBJ databases">
        <authorList>
            <person name="Gilroy R."/>
        </authorList>
    </citation>
    <scope>NUCLEOTIDE SEQUENCE</scope>
    <source>
        <strain evidence="1">B2-22910</strain>
    </source>
</reference>
<protein>
    <submittedName>
        <fullName evidence="1">Uncharacterized protein</fullName>
    </submittedName>
</protein>
<dbReference type="Gene3D" id="2.40.160.20">
    <property type="match status" value="1"/>
</dbReference>
<dbReference type="Pfam" id="PF16961">
    <property type="entry name" value="OmpA_like"/>
    <property type="match status" value="1"/>
</dbReference>